<name>A0A2U1V018_9PROT</name>
<dbReference type="Proteomes" id="UP000245048">
    <property type="component" value="Unassembled WGS sequence"/>
</dbReference>
<evidence type="ECO:0000313" key="2">
    <source>
        <dbReference type="Proteomes" id="UP000245048"/>
    </source>
</evidence>
<keyword evidence="2" id="KW-1185">Reference proteome</keyword>
<protein>
    <submittedName>
        <fullName evidence="1">Uncharacterized protein</fullName>
    </submittedName>
</protein>
<evidence type="ECO:0000313" key="1">
    <source>
        <dbReference type="EMBL" id="PWC27256.1"/>
    </source>
</evidence>
<gene>
    <name evidence="1" type="ORF">CR165_18415</name>
</gene>
<organism evidence="1 2">
    <name type="scientific">Teichococcus aestuarii</name>
    <dbReference type="NCBI Taxonomy" id="568898"/>
    <lineage>
        <taxon>Bacteria</taxon>
        <taxon>Pseudomonadati</taxon>
        <taxon>Pseudomonadota</taxon>
        <taxon>Alphaproteobacteria</taxon>
        <taxon>Acetobacterales</taxon>
        <taxon>Roseomonadaceae</taxon>
        <taxon>Roseomonas</taxon>
    </lineage>
</organism>
<accession>A0A2U1V018</accession>
<proteinExistence type="predicted"/>
<reference evidence="2" key="1">
    <citation type="submission" date="2017-10" db="EMBL/GenBank/DDBJ databases">
        <authorList>
            <person name="Toshchakov S.V."/>
            <person name="Goeva M.A."/>
        </authorList>
    </citation>
    <scope>NUCLEOTIDE SEQUENCE [LARGE SCALE GENOMIC DNA]</scope>
    <source>
        <strain evidence="2">JR1/69-1-13</strain>
    </source>
</reference>
<dbReference type="AlphaFoldDB" id="A0A2U1V018"/>
<dbReference type="EMBL" id="PDOA01000016">
    <property type="protein sequence ID" value="PWC27256.1"/>
    <property type="molecule type" value="Genomic_DNA"/>
</dbReference>
<comment type="caution">
    <text evidence="1">The sequence shown here is derived from an EMBL/GenBank/DDBJ whole genome shotgun (WGS) entry which is preliminary data.</text>
</comment>
<sequence>MRFFDDGITIDLDAELRKKHGSDISIPVFRVDADAVEGFNIDKDAYYASSASKLMTGFFAELLSTALGSRNGGDVSRFETKYALGGKEMILHIGDDVFVYAPDNHRTINVSARDDVFVYAPGNDGNIIARGDDVFIFAPDNDGGLNAFARSVADAAAKAKGTSPQSSDIVGAARAKAEADAYTFIYAKDNQGNVHAAADADATAKAEADIFALRGDAKAVAVALADAESKILVYAPGGGKVSTNGDADAVAMASAVAESRQGDATALSDTTAVASVETDVILWQGGYDHYFFA</sequence>